<dbReference type="Pfam" id="PF00690">
    <property type="entry name" value="Cation_ATPase_N"/>
    <property type="match status" value="1"/>
</dbReference>
<evidence type="ECO:0000256" key="9">
    <source>
        <dbReference type="SAM" id="Phobius"/>
    </source>
</evidence>
<dbReference type="SFLD" id="SFLDG00002">
    <property type="entry name" value="C1.7:_P-type_atpase_like"/>
    <property type="match status" value="1"/>
</dbReference>
<dbReference type="PROSITE" id="PS00154">
    <property type="entry name" value="ATPASE_E1_E2"/>
    <property type="match status" value="1"/>
</dbReference>
<dbReference type="Pfam" id="PF00122">
    <property type="entry name" value="E1-E2_ATPase"/>
    <property type="match status" value="1"/>
</dbReference>
<dbReference type="InterPro" id="IPR059000">
    <property type="entry name" value="ATPase_P-type_domA"/>
</dbReference>
<dbReference type="GO" id="GO:0006883">
    <property type="term" value="P:intracellular sodium ion homeostasis"/>
    <property type="evidence" value="ECO:0007669"/>
    <property type="project" value="TreeGrafter"/>
</dbReference>
<dbReference type="InterPro" id="IPR044492">
    <property type="entry name" value="P_typ_ATPase_HD_dom"/>
</dbReference>
<comment type="subcellular location">
    <subcellularLocation>
        <location evidence="1">Cell membrane</location>
        <topology evidence="1">Multi-pass membrane protein</topology>
    </subcellularLocation>
</comment>
<dbReference type="GO" id="GO:0005886">
    <property type="term" value="C:plasma membrane"/>
    <property type="evidence" value="ECO:0007669"/>
    <property type="project" value="UniProtKB-SubCell"/>
</dbReference>
<feature type="transmembrane region" description="Helical" evidence="9">
    <location>
        <begin position="342"/>
        <end position="368"/>
    </location>
</feature>
<keyword evidence="5" id="KW-0067">ATP-binding</keyword>
<dbReference type="GO" id="GO:0016887">
    <property type="term" value="F:ATP hydrolysis activity"/>
    <property type="evidence" value="ECO:0007669"/>
    <property type="project" value="InterPro"/>
</dbReference>
<dbReference type="InterPro" id="IPR004014">
    <property type="entry name" value="ATPase_P-typ_cation-transptr_N"/>
</dbReference>
<evidence type="ECO:0000259" key="10">
    <source>
        <dbReference type="SMART" id="SM00831"/>
    </source>
</evidence>
<evidence type="ECO:0000313" key="12">
    <source>
        <dbReference type="Proteomes" id="UP000053989"/>
    </source>
</evidence>
<keyword evidence="12" id="KW-1185">Reference proteome</keyword>
<feature type="domain" description="Cation-transporting P-type ATPase N-terminal" evidence="10">
    <location>
        <begin position="59"/>
        <end position="131"/>
    </location>
</feature>
<proteinExistence type="predicted"/>
<evidence type="ECO:0000256" key="2">
    <source>
        <dbReference type="ARBA" id="ARBA00022475"/>
    </source>
</evidence>
<dbReference type="SMART" id="SM00831">
    <property type="entry name" value="Cation_ATPase_N"/>
    <property type="match status" value="1"/>
</dbReference>
<dbReference type="GO" id="GO:0030007">
    <property type="term" value="P:intracellular potassium ion homeostasis"/>
    <property type="evidence" value="ECO:0007669"/>
    <property type="project" value="TreeGrafter"/>
</dbReference>
<evidence type="ECO:0000256" key="4">
    <source>
        <dbReference type="ARBA" id="ARBA00022741"/>
    </source>
</evidence>
<dbReference type="PANTHER" id="PTHR43294:SF21">
    <property type="entry name" value="CATION TRANSPORTING ATPASE"/>
    <property type="match status" value="1"/>
</dbReference>
<dbReference type="SUPFAM" id="SSF81660">
    <property type="entry name" value="Metal cation-transporting ATPase, ATP-binding domain N"/>
    <property type="match status" value="1"/>
</dbReference>
<keyword evidence="2" id="KW-1003">Cell membrane</keyword>
<dbReference type="InterPro" id="IPR050510">
    <property type="entry name" value="Cation_transp_ATPase_P-type"/>
</dbReference>
<dbReference type="InterPro" id="IPR023214">
    <property type="entry name" value="HAD_sf"/>
</dbReference>
<dbReference type="Gene3D" id="3.40.1110.10">
    <property type="entry name" value="Calcium-transporting ATPase, cytoplasmic domain N"/>
    <property type="match status" value="1"/>
</dbReference>
<evidence type="ECO:0000256" key="7">
    <source>
        <dbReference type="ARBA" id="ARBA00022989"/>
    </source>
</evidence>
<dbReference type="Proteomes" id="UP000053989">
    <property type="component" value="Unassembled WGS sequence"/>
</dbReference>
<evidence type="ECO:0000256" key="5">
    <source>
        <dbReference type="ARBA" id="ARBA00022840"/>
    </source>
</evidence>
<evidence type="ECO:0000313" key="11">
    <source>
        <dbReference type="EMBL" id="KIM59527.1"/>
    </source>
</evidence>
<dbReference type="Gene3D" id="1.20.1110.10">
    <property type="entry name" value="Calcium-transporting ATPase, transmembrane domain"/>
    <property type="match status" value="1"/>
</dbReference>
<dbReference type="InterPro" id="IPR023299">
    <property type="entry name" value="ATPase_P-typ_cyto_dom_N"/>
</dbReference>
<dbReference type="InterPro" id="IPR008250">
    <property type="entry name" value="ATPase_P-typ_transduc_dom_A_sf"/>
</dbReference>
<dbReference type="HOGENOM" id="CLU_002360_4_1_1"/>
<dbReference type="FunFam" id="3.40.50.1000:FF:000083">
    <property type="entry name" value="Sodium/potassium-transporting ATPase subunit alpha"/>
    <property type="match status" value="1"/>
</dbReference>
<keyword evidence="3 9" id="KW-0812">Transmembrane</keyword>
<evidence type="ECO:0000256" key="1">
    <source>
        <dbReference type="ARBA" id="ARBA00004651"/>
    </source>
</evidence>
<dbReference type="InterPro" id="IPR036412">
    <property type="entry name" value="HAD-like_sf"/>
</dbReference>
<dbReference type="SUPFAM" id="SSF81653">
    <property type="entry name" value="Calcium ATPase, transduction domain A"/>
    <property type="match status" value="1"/>
</dbReference>
<dbReference type="SFLD" id="SFLDF00027">
    <property type="entry name" value="p-type_atpase"/>
    <property type="match status" value="1"/>
</dbReference>
<feature type="transmembrane region" description="Helical" evidence="9">
    <location>
        <begin position="140"/>
        <end position="163"/>
    </location>
</feature>
<dbReference type="SFLD" id="SFLDS00003">
    <property type="entry name" value="Haloacid_Dehalogenase"/>
    <property type="match status" value="1"/>
</dbReference>
<reference evidence="12" key="2">
    <citation type="submission" date="2015-01" db="EMBL/GenBank/DDBJ databases">
        <title>Evolutionary Origins and Diversification of the Mycorrhizal Mutualists.</title>
        <authorList>
            <consortium name="DOE Joint Genome Institute"/>
            <consortium name="Mycorrhizal Genomics Consortium"/>
            <person name="Kohler A."/>
            <person name="Kuo A."/>
            <person name="Nagy L.G."/>
            <person name="Floudas D."/>
            <person name="Copeland A."/>
            <person name="Barry K.W."/>
            <person name="Cichocki N."/>
            <person name="Veneault-Fourrey C."/>
            <person name="LaButti K."/>
            <person name="Lindquist E.A."/>
            <person name="Lipzen A."/>
            <person name="Lundell T."/>
            <person name="Morin E."/>
            <person name="Murat C."/>
            <person name="Riley R."/>
            <person name="Ohm R."/>
            <person name="Sun H."/>
            <person name="Tunlid A."/>
            <person name="Henrissat B."/>
            <person name="Grigoriev I.V."/>
            <person name="Hibbett D.S."/>
            <person name="Martin F."/>
        </authorList>
    </citation>
    <scope>NUCLEOTIDE SEQUENCE [LARGE SCALE GENOMIC DNA]</scope>
    <source>
        <strain evidence="12">Foug A</strain>
    </source>
</reference>
<dbReference type="AlphaFoldDB" id="A0A0C3A4A9"/>
<keyword evidence="8 9" id="KW-0472">Membrane</keyword>
<keyword evidence="7 9" id="KW-1133">Transmembrane helix</keyword>
<dbReference type="InterPro" id="IPR001757">
    <property type="entry name" value="P_typ_ATPase"/>
</dbReference>
<dbReference type="GO" id="GO:0036376">
    <property type="term" value="P:sodium ion export across plasma membrane"/>
    <property type="evidence" value="ECO:0007669"/>
    <property type="project" value="TreeGrafter"/>
</dbReference>
<name>A0A0C3A4A9_9AGAM</name>
<dbReference type="Pfam" id="PF08282">
    <property type="entry name" value="Hydrolase_3"/>
    <property type="match status" value="1"/>
</dbReference>
<accession>A0A0C3A4A9</accession>
<organism evidence="11 12">
    <name type="scientific">Scleroderma citrinum Foug A</name>
    <dbReference type="NCBI Taxonomy" id="1036808"/>
    <lineage>
        <taxon>Eukaryota</taxon>
        <taxon>Fungi</taxon>
        <taxon>Dikarya</taxon>
        <taxon>Basidiomycota</taxon>
        <taxon>Agaricomycotina</taxon>
        <taxon>Agaricomycetes</taxon>
        <taxon>Agaricomycetidae</taxon>
        <taxon>Boletales</taxon>
        <taxon>Sclerodermatineae</taxon>
        <taxon>Sclerodermataceae</taxon>
        <taxon>Scleroderma</taxon>
    </lineage>
</organism>
<dbReference type="GO" id="GO:1990573">
    <property type="term" value="P:potassium ion import across plasma membrane"/>
    <property type="evidence" value="ECO:0007669"/>
    <property type="project" value="TreeGrafter"/>
</dbReference>
<dbReference type="PRINTS" id="PR00121">
    <property type="entry name" value="NAKATPASE"/>
</dbReference>
<dbReference type="Gene3D" id="3.40.50.1000">
    <property type="entry name" value="HAD superfamily/HAD-like"/>
    <property type="match status" value="1"/>
</dbReference>
<evidence type="ECO:0000256" key="8">
    <source>
        <dbReference type="ARBA" id="ARBA00023136"/>
    </source>
</evidence>
<feature type="transmembrane region" description="Helical" evidence="9">
    <location>
        <begin position="107"/>
        <end position="128"/>
    </location>
</feature>
<dbReference type="SUPFAM" id="SSF56784">
    <property type="entry name" value="HAD-like"/>
    <property type="match status" value="1"/>
</dbReference>
<reference evidence="11 12" key="1">
    <citation type="submission" date="2014-04" db="EMBL/GenBank/DDBJ databases">
        <authorList>
            <consortium name="DOE Joint Genome Institute"/>
            <person name="Kuo A."/>
            <person name="Kohler A."/>
            <person name="Nagy L.G."/>
            <person name="Floudas D."/>
            <person name="Copeland A."/>
            <person name="Barry K.W."/>
            <person name="Cichocki N."/>
            <person name="Veneault-Fourrey C."/>
            <person name="LaButti K."/>
            <person name="Lindquist E.A."/>
            <person name="Lipzen A."/>
            <person name="Lundell T."/>
            <person name="Morin E."/>
            <person name="Murat C."/>
            <person name="Sun H."/>
            <person name="Tunlid A."/>
            <person name="Henrissat B."/>
            <person name="Grigoriev I.V."/>
            <person name="Hibbett D.S."/>
            <person name="Martin F."/>
            <person name="Nordberg H.P."/>
            <person name="Cantor M.N."/>
            <person name="Hua S.X."/>
        </authorList>
    </citation>
    <scope>NUCLEOTIDE SEQUENCE [LARGE SCALE GENOMIC DNA]</scope>
    <source>
        <strain evidence="11 12">Foug A</strain>
    </source>
</reference>
<evidence type="ECO:0000256" key="6">
    <source>
        <dbReference type="ARBA" id="ARBA00022967"/>
    </source>
</evidence>
<dbReference type="GO" id="GO:1902600">
    <property type="term" value="P:proton transmembrane transport"/>
    <property type="evidence" value="ECO:0007669"/>
    <property type="project" value="TreeGrafter"/>
</dbReference>
<dbReference type="InterPro" id="IPR018303">
    <property type="entry name" value="ATPase_P-typ_P_site"/>
</dbReference>
<gene>
    <name evidence="11" type="ORF">SCLCIDRAFT_1217655</name>
</gene>
<dbReference type="Pfam" id="PF13246">
    <property type="entry name" value="Cation_ATPase"/>
    <property type="match status" value="1"/>
</dbReference>
<dbReference type="PRINTS" id="PR00119">
    <property type="entry name" value="CATATPASE"/>
</dbReference>
<dbReference type="NCBIfam" id="TIGR01494">
    <property type="entry name" value="ATPase_P-type"/>
    <property type="match status" value="2"/>
</dbReference>
<dbReference type="InParanoid" id="A0A0C3A4A9"/>
<evidence type="ECO:0000256" key="3">
    <source>
        <dbReference type="ARBA" id="ARBA00022692"/>
    </source>
</evidence>
<feature type="transmembrane region" description="Helical" evidence="9">
    <location>
        <begin position="302"/>
        <end position="327"/>
    </location>
</feature>
<dbReference type="GO" id="GO:0005391">
    <property type="term" value="F:P-type sodium:potassium-exchanging transporter activity"/>
    <property type="evidence" value="ECO:0007669"/>
    <property type="project" value="TreeGrafter"/>
</dbReference>
<dbReference type="GO" id="GO:0005524">
    <property type="term" value="F:ATP binding"/>
    <property type="evidence" value="ECO:0007669"/>
    <property type="project" value="UniProtKB-KW"/>
</dbReference>
<dbReference type="SUPFAM" id="SSF81665">
    <property type="entry name" value="Calcium ATPase, transmembrane domain M"/>
    <property type="match status" value="1"/>
</dbReference>
<keyword evidence="6" id="KW-1278">Translocase</keyword>
<dbReference type="InterPro" id="IPR023298">
    <property type="entry name" value="ATPase_P-typ_TM_dom_sf"/>
</dbReference>
<dbReference type="PANTHER" id="PTHR43294">
    <property type="entry name" value="SODIUM/POTASSIUM-TRANSPORTING ATPASE SUBUNIT ALPHA"/>
    <property type="match status" value="1"/>
</dbReference>
<sequence>MSSSAGLPRTDTRRSRVSERVGYGLQIGYRTLSIRVEEKDLPAKPKASTDPADAIAAIDVHLITVEDVFTRYSTHPTHGLEAAAVLRKEKDGKNTISPPPTQYWKKALNYVFGGFNFLMWIAFILTLLSYQPLGRPNPQVFVLGVSILLLINIAISATFYALVDWNASRIMKSIKTLIAEEACVVRDGSQQLIPAASIVVGDVIVLSAGDRVPADLRIVQASSDLRFDRSLLTGESDMVPGALNATSNNALETRNLALNSTFVTQGNCTGVVFATGDRTVMGRLVSMSGDKKFKLTTIQKEVWLFTKIVSAAALFFFSLSLLLYGVWLRRSYPGYDTTSSAIANSIGCLIAFVPQGLPICVALSLTVIARRMAKRQVLVKNLATVETLGCMSVLCSDKTGTLTAGKMVVENIAFLDYHGSLQDTLKEVSDSPSPNAFAILKVAHKVARLCNAAKFDAATIDRPLEERTVKGDPTDTSLLRFSEGLSIPALGINTADLLSSWNRHFEIPFNSRNKWSLTVITEKQSLSQGPWVLVKGAPDVLFPHCQTALRGDGTSVPLGDRERQQFSALQDRWSSEGQRVLALCRKSVDGLKLDLPPNDMEELMYSELRDLTLVGLVGIRDPPREDVPSSIETIRRAGVRVFMVTGDFKLTAIAIARQVGIVSQERIDTIDDVKAAAAEKLPAQSRYAIKPQEDDPIRALVLTGEDVSALTSPDWDIIAGSYTEIVFARTTPEQKMKIVEEIKYRGDNTVAVTGDGINDVPALKAADIGVAMGSGSDVAKEAAALILLKNDFASIPVAIEMGRLVFDNL</sequence>
<protein>
    <recommendedName>
        <fullName evidence="10">Cation-transporting P-type ATPase N-terminal domain-containing protein</fullName>
    </recommendedName>
</protein>
<dbReference type="Gene3D" id="2.70.150.10">
    <property type="entry name" value="Calcium-transporting ATPase, cytoplasmic transduction domain A"/>
    <property type="match status" value="1"/>
</dbReference>
<keyword evidence="4" id="KW-0547">Nucleotide-binding</keyword>
<dbReference type="EMBL" id="KN822072">
    <property type="protein sequence ID" value="KIM59527.1"/>
    <property type="molecule type" value="Genomic_DNA"/>
</dbReference>
<dbReference type="OrthoDB" id="158672at2759"/>
<dbReference type="STRING" id="1036808.A0A0C3A4A9"/>